<reference evidence="2" key="1">
    <citation type="submission" date="2019-10" db="EMBL/GenBank/DDBJ databases">
        <authorList>
            <consortium name="Genoscope - CEA"/>
            <person name="William W."/>
        </authorList>
    </citation>
    <scope>NUCLEOTIDE SEQUENCE [LARGE SCALE GENOMIC DNA]</scope>
    <source>
        <strain evidence="2">BBR_PRJEB10994</strain>
    </source>
</reference>
<feature type="signal peptide" evidence="1">
    <location>
        <begin position="1"/>
        <end position="30"/>
    </location>
</feature>
<dbReference type="EMBL" id="CZCS02000014">
    <property type="protein sequence ID" value="VXD15038.1"/>
    <property type="molecule type" value="Genomic_DNA"/>
</dbReference>
<evidence type="ECO:0000256" key="1">
    <source>
        <dbReference type="SAM" id="SignalP"/>
    </source>
</evidence>
<dbReference type="AlphaFoldDB" id="A0A7Z9BQ91"/>
<comment type="caution">
    <text evidence="2">The sequence shown here is derived from an EMBL/GenBank/DDBJ whole genome shotgun (WGS) entry which is preliminary data.</text>
</comment>
<keyword evidence="3" id="KW-1185">Reference proteome</keyword>
<accession>A0A7Z9BQ91</accession>
<organism evidence="2 3">
    <name type="scientific">Planktothrix paucivesiculata PCC 9631</name>
    <dbReference type="NCBI Taxonomy" id="671071"/>
    <lineage>
        <taxon>Bacteria</taxon>
        <taxon>Bacillati</taxon>
        <taxon>Cyanobacteriota</taxon>
        <taxon>Cyanophyceae</taxon>
        <taxon>Oscillatoriophycideae</taxon>
        <taxon>Oscillatoriales</taxon>
        <taxon>Microcoleaceae</taxon>
        <taxon>Planktothrix</taxon>
    </lineage>
</organism>
<gene>
    <name evidence="2" type="ORF">PL9631_1100080</name>
</gene>
<evidence type="ECO:0008006" key="4">
    <source>
        <dbReference type="Google" id="ProtNLM"/>
    </source>
</evidence>
<dbReference type="OrthoDB" id="454223at2"/>
<dbReference type="Proteomes" id="UP000182190">
    <property type="component" value="Unassembled WGS sequence"/>
</dbReference>
<evidence type="ECO:0000313" key="2">
    <source>
        <dbReference type="EMBL" id="VXD15038.1"/>
    </source>
</evidence>
<sequence>MNTAPKASMKLFIIATPVIALLSSVSPGLAGTFAKAETETLIYNFSQVPTSISTFTDTQTLALAWKGTVLAEANASAYFNVNFCLEPDYCFPLANNGSQAITLGEGKEYLGLAQSQAAAIGYQFEIAENQEFSFDFISILNLETQKTQQQESTQAANYIAFYLFEDSTNNLLDFFSLNSSLNSANDYDLFIQKSPGFQLSPSAITNVEENQASVNILLSGLYSRHFTKGQNLTLITYQKSATIVQAPEPSTSVWLLIVGALGAALGLKKRSSLSD</sequence>
<keyword evidence="1" id="KW-0732">Signal</keyword>
<dbReference type="RefSeq" id="WP_083624691.1">
    <property type="nucleotide sequence ID" value="NZ_LR735029.1"/>
</dbReference>
<proteinExistence type="predicted"/>
<name>A0A7Z9BQ91_9CYAN</name>
<evidence type="ECO:0000313" key="3">
    <source>
        <dbReference type="Proteomes" id="UP000182190"/>
    </source>
</evidence>
<protein>
    <recommendedName>
        <fullName evidence="4">PEP-CTERM protein-sorting domain-containing protein</fullName>
    </recommendedName>
</protein>
<feature type="chain" id="PRO_5030663180" description="PEP-CTERM protein-sorting domain-containing protein" evidence="1">
    <location>
        <begin position="31"/>
        <end position="275"/>
    </location>
</feature>